<reference evidence="3" key="1">
    <citation type="submission" date="2014-09" db="EMBL/GenBank/DDBJ databases">
        <authorList>
            <person name="Sharma Rahul"/>
            <person name="Thines Marco"/>
        </authorList>
    </citation>
    <scope>NUCLEOTIDE SEQUENCE [LARGE SCALE GENOMIC DNA]</scope>
</reference>
<name>A0A0N7L8N3_PLAHL</name>
<dbReference type="EMBL" id="CCYD01003105">
    <property type="protein sequence ID" value="CEG50355.1"/>
    <property type="molecule type" value="Genomic_DNA"/>
</dbReference>
<dbReference type="InterPro" id="IPR009072">
    <property type="entry name" value="Histone-fold"/>
</dbReference>
<feature type="compositionally biased region" description="Acidic residues" evidence="1">
    <location>
        <begin position="161"/>
        <end position="175"/>
    </location>
</feature>
<feature type="region of interest" description="Disordered" evidence="1">
    <location>
        <begin position="90"/>
        <end position="175"/>
    </location>
</feature>
<keyword evidence="3" id="KW-1185">Reference proteome</keyword>
<dbReference type="Proteomes" id="UP000054928">
    <property type="component" value="Unassembled WGS sequence"/>
</dbReference>
<dbReference type="OMA" id="EPALQCC"/>
<dbReference type="RefSeq" id="XP_024586724.1">
    <property type="nucleotide sequence ID" value="XM_024721646.1"/>
</dbReference>
<dbReference type="AlphaFoldDB" id="A0A0N7L8N3"/>
<organism evidence="2 3">
    <name type="scientific">Plasmopara halstedii</name>
    <name type="common">Downy mildew of sunflower</name>
    <dbReference type="NCBI Taxonomy" id="4781"/>
    <lineage>
        <taxon>Eukaryota</taxon>
        <taxon>Sar</taxon>
        <taxon>Stramenopiles</taxon>
        <taxon>Oomycota</taxon>
        <taxon>Peronosporomycetes</taxon>
        <taxon>Peronosporales</taxon>
        <taxon>Peronosporaceae</taxon>
        <taxon>Plasmopara</taxon>
    </lineage>
</organism>
<proteinExistence type="predicted"/>
<protein>
    <submittedName>
        <fullName evidence="2">Transcription factor CBF/NF-Y/archaeal histone</fullName>
    </submittedName>
</protein>
<dbReference type="GO" id="GO:0046982">
    <property type="term" value="F:protein heterodimerization activity"/>
    <property type="evidence" value="ECO:0007669"/>
    <property type="project" value="InterPro"/>
</dbReference>
<evidence type="ECO:0000313" key="3">
    <source>
        <dbReference type="Proteomes" id="UP000054928"/>
    </source>
</evidence>
<dbReference type="SUPFAM" id="SSF47113">
    <property type="entry name" value="Histone-fold"/>
    <property type="match status" value="1"/>
</dbReference>
<dbReference type="OrthoDB" id="636685at2759"/>
<evidence type="ECO:0000313" key="2">
    <source>
        <dbReference type="EMBL" id="CEG50355.1"/>
    </source>
</evidence>
<accession>A0A0N7L8N3</accession>
<sequence>MKQRDMFKSRVKRLLKEQKDMGQVTEAAAVTCSSILKVFVRDIATKMQNHKVEGGGLTPVELKKSILASSELSFLHEKVVAIDENNAKYHKRARRSQKRNLKTTAKKSTTSAAKSLKKPRTLKTKKTTERETVLEQILGKGSIRDGVGGDDGSSARKCTLDIEEDENYDESDSDE</sequence>
<feature type="compositionally biased region" description="Basic residues" evidence="1">
    <location>
        <begin position="115"/>
        <end position="125"/>
    </location>
</feature>
<evidence type="ECO:0000256" key="1">
    <source>
        <dbReference type="SAM" id="MobiDB-lite"/>
    </source>
</evidence>
<dbReference type="Gene3D" id="1.10.20.10">
    <property type="entry name" value="Histone, subunit A"/>
    <property type="match status" value="1"/>
</dbReference>
<feature type="compositionally biased region" description="Basic residues" evidence="1">
    <location>
        <begin position="90"/>
        <end position="105"/>
    </location>
</feature>
<dbReference type="GeneID" id="36403126"/>